<evidence type="ECO:0000313" key="1">
    <source>
        <dbReference type="EMBL" id="KKM13663.1"/>
    </source>
</evidence>
<reference evidence="1" key="1">
    <citation type="journal article" date="2015" name="Nature">
        <title>Complex archaea that bridge the gap between prokaryotes and eukaryotes.</title>
        <authorList>
            <person name="Spang A."/>
            <person name="Saw J.H."/>
            <person name="Jorgensen S.L."/>
            <person name="Zaremba-Niedzwiedzka K."/>
            <person name="Martijn J."/>
            <person name="Lind A.E."/>
            <person name="van Eijk R."/>
            <person name="Schleper C."/>
            <person name="Guy L."/>
            <person name="Ettema T.J."/>
        </authorList>
    </citation>
    <scope>NUCLEOTIDE SEQUENCE</scope>
</reference>
<dbReference type="EMBL" id="LAZR01015331">
    <property type="protein sequence ID" value="KKM13663.1"/>
    <property type="molecule type" value="Genomic_DNA"/>
</dbReference>
<dbReference type="AlphaFoldDB" id="A0A0F9JUX3"/>
<proteinExistence type="predicted"/>
<accession>A0A0F9JUX3</accession>
<gene>
    <name evidence="1" type="ORF">LCGC14_1714010</name>
</gene>
<name>A0A0F9JUX3_9ZZZZ</name>
<sequence>MVQPVDGCEGCNSTGGAYGCVVHSPNMNFHVPIVTVEPFVHLWFRCPCCGNDLVFQGIRPEPAPPQA</sequence>
<comment type="caution">
    <text evidence="1">The sequence shown here is derived from an EMBL/GenBank/DDBJ whole genome shotgun (WGS) entry which is preliminary data.</text>
</comment>
<protein>
    <submittedName>
        <fullName evidence="1">Uncharacterized protein</fullName>
    </submittedName>
</protein>
<organism evidence="1">
    <name type="scientific">marine sediment metagenome</name>
    <dbReference type="NCBI Taxonomy" id="412755"/>
    <lineage>
        <taxon>unclassified sequences</taxon>
        <taxon>metagenomes</taxon>
        <taxon>ecological metagenomes</taxon>
    </lineage>
</organism>